<dbReference type="RefSeq" id="WP_153371177.1">
    <property type="nucleotide sequence ID" value="NZ_CP045650.1"/>
</dbReference>
<keyword evidence="3" id="KW-1185">Reference proteome</keyword>
<dbReference type="Proteomes" id="UP000480556">
    <property type="component" value="Unassembled WGS sequence"/>
</dbReference>
<dbReference type="EMBL" id="WITK01000034">
    <property type="protein sequence ID" value="MQW93382.1"/>
    <property type="molecule type" value="Genomic_DNA"/>
</dbReference>
<proteinExistence type="predicted"/>
<dbReference type="EMBL" id="CP045650">
    <property type="protein sequence ID" value="QGA10778.1"/>
    <property type="molecule type" value="Genomic_DNA"/>
</dbReference>
<evidence type="ECO:0000313" key="2">
    <source>
        <dbReference type="EMBL" id="QGA10778.1"/>
    </source>
</evidence>
<dbReference type="NCBIfam" id="TIGR02681">
    <property type="entry name" value="phage_pRha"/>
    <property type="match status" value="1"/>
</dbReference>
<accession>A0A5Q0P4Y9</accession>
<reference evidence="3 4" key="1">
    <citation type="submission" date="2019-10" db="EMBL/GenBank/DDBJ databases">
        <authorList>
            <person name="Dong K."/>
        </authorList>
    </citation>
    <scope>NUCLEOTIDE SEQUENCE [LARGE SCALE GENOMIC DNA]</scope>
    <source>
        <strain evidence="3">dk386</strain>
        <strain evidence="2">Dk386</strain>
        <strain evidence="4">dk771</strain>
        <strain evidence="1">Dk771</strain>
    </source>
</reference>
<dbReference type="InterPro" id="IPR014054">
    <property type="entry name" value="Phage_regulatory_Rha"/>
</dbReference>
<protein>
    <submittedName>
        <fullName evidence="1">Rha family transcriptional regulator</fullName>
    </submittedName>
</protein>
<evidence type="ECO:0000313" key="1">
    <source>
        <dbReference type="EMBL" id="MQW93382.1"/>
    </source>
</evidence>
<sequence>MKNLVTLKHGLLITTDLLIAQAFNKRPSDVKHAIRKLECPDEFRQRNFTLTSYLDIQGKTRPCYEITRDGFILLVMSFTGKKAMDIKLKYIEAFNLMEKELHNYSEIYEKVVSYFTLRKNEISSCAREMAHWKREKPHIQHKIYEIEQWLQLSLDLEQ</sequence>
<dbReference type="Proteomes" id="UP000327478">
    <property type="component" value="Chromosome"/>
</dbReference>
<evidence type="ECO:0000313" key="3">
    <source>
        <dbReference type="Proteomes" id="UP000327478"/>
    </source>
</evidence>
<dbReference type="AlphaFoldDB" id="A0A5Q0P4Y9"/>
<dbReference type="Pfam" id="PF09669">
    <property type="entry name" value="Phage_pRha"/>
    <property type="match status" value="1"/>
</dbReference>
<organism evidence="1 4">
    <name type="scientific">Acinetobacter wanghuae</name>
    <dbReference type="NCBI Taxonomy" id="2662362"/>
    <lineage>
        <taxon>Bacteria</taxon>
        <taxon>Pseudomonadati</taxon>
        <taxon>Pseudomonadota</taxon>
        <taxon>Gammaproteobacteria</taxon>
        <taxon>Moraxellales</taxon>
        <taxon>Moraxellaceae</taxon>
        <taxon>Acinetobacter</taxon>
    </lineage>
</organism>
<evidence type="ECO:0000313" key="4">
    <source>
        <dbReference type="Proteomes" id="UP000480556"/>
    </source>
</evidence>
<name>A0A5Q0P4Y9_9GAMM</name>
<gene>
    <name evidence="2" type="ORF">GFH30_04950</name>
    <name evidence="1" type="ORF">GHJ48_13455</name>
</gene>